<dbReference type="OrthoDB" id="1921208at2759"/>
<evidence type="ECO:0000256" key="10">
    <source>
        <dbReference type="ARBA" id="ARBA00023295"/>
    </source>
</evidence>
<evidence type="ECO:0000256" key="1">
    <source>
        <dbReference type="ARBA" id="ARBA00000448"/>
    </source>
</evidence>
<dbReference type="VEuPathDB" id="FungiDB:ASPTUDRAFT_80301"/>
<dbReference type="FunFam" id="2.60.120.10:FF:000150">
    <property type="entry name" value="Spherulin, putative"/>
    <property type="match status" value="1"/>
</dbReference>
<dbReference type="InterPro" id="IPR014710">
    <property type="entry name" value="RmlC-like_jellyroll"/>
</dbReference>
<evidence type="ECO:0000256" key="2">
    <source>
        <dbReference type="ARBA" id="ARBA00004613"/>
    </source>
</evidence>
<dbReference type="PANTHER" id="PTHR42715">
    <property type="entry name" value="BETA-GLUCOSIDASE"/>
    <property type="match status" value="1"/>
</dbReference>
<feature type="domain" description="Cupin type-1" evidence="13">
    <location>
        <begin position="52"/>
        <end position="209"/>
    </location>
</feature>
<reference evidence="16" key="1">
    <citation type="journal article" date="2017" name="Genome Biol.">
        <title>Comparative genomics reveals high biological diversity and specific adaptations in the industrially and medically important fungal genus Aspergillus.</title>
        <authorList>
            <person name="de Vries R.P."/>
            <person name="Riley R."/>
            <person name="Wiebenga A."/>
            <person name="Aguilar-Osorio G."/>
            <person name="Amillis S."/>
            <person name="Uchima C.A."/>
            <person name="Anderluh G."/>
            <person name="Asadollahi M."/>
            <person name="Askin M."/>
            <person name="Barry K."/>
            <person name="Battaglia E."/>
            <person name="Bayram O."/>
            <person name="Benocci T."/>
            <person name="Braus-Stromeyer S.A."/>
            <person name="Caldana C."/>
            <person name="Canovas D."/>
            <person name="Cerqueira G.C."/>
            <person name="Chen F."/>
            <person name="Chen W."/>
            <person name="Choi C."/>
            <person name="Clum A."/>
            <person name="Dos Santos R.A."/>
            <person name="Damasio A.R."/>
            <person name="Diallinas G."/>
            <person name="Emri T."/>
            <person name="Fekete E."/>
            <person name="Flipphi M."/>
            <person name="Freyberg S."/>
            <person name="Gallo A."/>
            <person name="Gournas C."/>
            <person name="Habgood R."/>
            <person name="Hainaut M."/>
            <person name="Harispe M.L."/>
            <person name="Henrissat B."/>
            <person name="Hilden K.S."/>
            <person name="Hope R."/>
            <person name="Hossain A."/>
            <person name="Karabika E."/>
            <person name="Karaffa L."/>
            <person name="Karanyi Z."/>
            <person name="Krasevec N."/>
            <person name="Kuo A."/>
            <person name="Kusch H."/>
            <person name="LaButti K."/>
            <person name="Lagendijk E.L."/>
            <person name="Lapidus A."/>
            <person name="Levasseur A."/>
            <person name="Lindquist E."/>
            <person name="Lipzen A."/>
            <person name="Logrieco A.F."/>
            <person name="MacCabe A."/>
            <person name="Maekelae M.R."/>
            <person name="Malavazi I."/>
            <person name="Melin P."/>
            <person name="Meyer V."/>
            <person name="Mielnichuk N."/>
            <person name="Miskei M."/>
            <person name="Molnar A.P."/>
            <person name="Mule G."/>
            <person name="Ngan C.Y."/>
            <person name="Orejas M."/>
            <person name="Orosz E."/>
            <person name="Ouedraogo J.P."/>
            <person name="Overkamp K.M."/>
            <person name="Park H.-S."/>
            <person name="Perrone G."/>
            <person name="Piumi F."/>
            <person name="Punt P.J."/>
            <person name="Ram A.F."/>
            <person name="Ramon A."/>
            <person name="Rauscher S."/>
            <person name="Record E."/>
            <person name="Riano-Pachon D.M."/>
            <person name="Robert V."/>
            <person name="Roehrig J."/>
            <person name="Ruller R."/>
            <person name="Salamov A."/>
            <person name="Salih N.S."/>
            <person name="Samson R.A."/>
            <person name="Sandor E."/>
            <person name="Sanguinetti M."/>
            <person name="Schuetze T."/>
            <person name="Sepcic K."/>
            <person name="Shelest E."/>
            <person name="Sherlock G."/>
            <person name="Sophianopoulou V."/>
            <person name="Squina F.M."/>
            <person name="Sun H."/>
            <person name="Susca A."/>
            <person name="Todd R.B."/>
            <person name="Tsang A."/>
            <person name="Unkles S.E."/>
            <person name="van de Wiele N."/>
            <person name="van Rossen-Uffink D."/>
            <person name="Oliveira J.V."/>
            <person name="Vesth T.C."/>
            <person name="Visser J."/>
            <person name="Yu J.-H."/>
            <person name="Zhou M."/>
            <person name="Andersen M.R."/>
            <person name="Archer D.B."/>
            <person name="Baker S.E."/>
            <person name="Benoit I."/>
            <person name="Brakhage A.A."/>
            <person name="Braus G.H."/>
            <person name="Fischer R."/>
            <person name="Frisvad J.C."/>
            <person name="Goldman G.H."/>
            <person name="Houbraken J."/>
            <person name="Oakley B."/>
            <person name="Pocsi I."/>
            <person name="Scazzocchio C."/>
            <person name="Seiboth B."/>
            <person name="vanKuyk P.A."/>
            <person name="Wortman J."/>
            <person name="Dyer P.S."/>
            <person name="Grigoriev I.V."/>
        </authorList>
    </citation>
    <scope>NUCLEOTIDE SEQUENCE [LARGE SCALE GENOMIC DNA]</scope>
    <source>
        <strain evidence="16">CBS 134.48</strain>
    </source>
</reference>
<protein>
    <recommendedName>
        <fullName evidence="5">beta-glucosidase</fullName>
        <ecNumber evidence="5">3.2.1.21</ecNumber>
    </recommendedName>
</protein>
<dbReference type="GO" id="GO:0008422">
    <property type="term" value="F:beta-glucosidase activity"/>
    <property type="evidence" value="ECO:0007669"/>
    <property type="project" value="UniProtKB-EC"/>
</dbReference>
<dbReference type="SMART" id="SM00835">
    <property type="entry name" value="Cupin_1"/>
    <property type="match status" value="1"/>
</dbReference>
<dbReference type="GO" id="GO:0030145">
    <property type="term" value="F:manganese ion binding"/>
    <property type="evidence" value="ECO:0007669"/>
    <property type="project" value="InterPro"/>
</dbReference>
<evidence type="ECO:0000256" key="5">
    <source>
        <dbReference type="ARBA" id="ARBA00012744"/>
    </source>
</evidence>
<evidence type="ECO:0000259" key="14">
    <source>
        <dbReference type="SMART" id="SM01217"/>
    </source>
</evidence>
<dbReference type="InterPro" id="IPR026891">
    <property type="entry name" value="Fn3-like"/>
</dbReference>
<dbReference type="GO" id="GO:0009251">
    <property type="term" value="P:glucan catabolic process"/>
    <property type="evidence" value="ECO:0007669"/>
    <property type="project" value="TreeGrafter"/>
</dbReference>
<keyword evidence="8" id="KW-0464">Manganese</keyword>
<keyword evidence="12" id="KW-0732">Signal</keyword>
<evidence type="ECO:0000259" key="13">
    <source>
        <dbReference type="SMART" id="SM00835"/>
    </source>
</evidence>
<dbReference type="InterPro" id="IPR050288">
    <property type="entry name" value="Cellulose_deg_GH3"/>
</dbReference>
<comment type="similarity">
    <text evidence="3">Belongs to the glycosyl hydrolase 3 family.</text>
</comment>
<dbReference type="Gene3D" id="2.60.120.10">
    <property type="entry name" value="Jelly Rolls"/>
    <property type="match status" value="1"/>
</dbReference>
<dbReference type="EC" id="3.2.1.21" evidence="5"/>
<dbReference type="AlphaFoldDB" id="A0A1L9NH34"/>
<feature type="signal peptide" evidence="12">
    <location>
        <begin position="1"/>
        <end position="23"/>
    </location>
</feature>
<evidence type="ECO:0000256" key="12">
    <source>
        <dbReference type="SAM" id="SignalP"/>
    </source>
</evidence>
<dbReference type="SMART" id="SM01217">
    <property type="entry name" value="Fn3_like"/>
    <property type="match status" value="1"/>
</dbReference>
<dbReference type="GO" id="GO:0005576">
    <property type="term" value="C:extracellular region"/>
    <property type="evidence" value="ECO:0007669"/>
    <property type="project" value="UniProtKB-SubCell"/>
</dbReference>
<dbReference type="EMBL" id="KV878179">
    <property type="protein sequence ID" value="OJI88551.1"/>
    <property type="molecule type" value="Genomic_DNA"/>
</dbReference>
<evidence type="ECO:0000256" key="7">
    <source>
        <dbReference type="ARBA" id="ARBA00022801"/>
    </source>
</evidence>
<keyword evidence="11" id="KW-0624">Polysaccharide degradation</keyword>
<dbReference type="STRING" id="767770.A0A1L9NH34"/>
<dbReference type="InterPro" id="IPR006045">
    <property type="entry name" value="Cupin_1"/>
</dbReference>
<feature type="chain" id="PRO_5013064027" description="beta-glucosidase" evidence="12">
    <location>
        <begin position="24"/>
        <end position="370"/>
    </location>
</feature>
<name>A0A1L9NH34_ASPTC</name>
<evidence type="ECO:0000313" key="16">
    <source>
        <dbReference type="Proteomes" id="UP000184304"/>
    </source>
</evidence>
<dbReference type="InterPro" id="IPR013783">
    <property type="entry name" value="Ig-like_fold"/>
</dbReference>
<evidence type="ECO:0000256" key="9">
    <source>
        <dbReference type="ARBA" id="ARBA00023277"/>
    </source>
</evidence>
<keyword evidence="7" id="KW-0378">Hydrolase</keyword>
<keyword evidence="16" id="KW-1185">Reference proteome</keyword>
<evidence type="ECO:0000256" key="8">
    <source>
        <dbReference type="ARBA" id="ARBA00023211"/>
    </source>
</evidence>
<sequence length="370" mass="40729">MIFSFSLYFDLTIILALVLQARAVPHPVAKRSNSDLSLTAQLRLADTAIERYKLLPNDSDFVFNFTGTEQIPVATSQNWPALVDVGAAISMSQLPACSMSFLHLHPRATELFALNSGHILSEMVPQAGVLDSNNSQRVIRTDLRPGQVTIYPAGSFHTQVNPDCEPANFTAAFTSDEFAVSLVAEQLFSFSDGVIARTFGQSITGDDIKKIRDAIPSDMAIKVEECLAKCGMEKRFTYTDLNVPSIEALSVYPSGKKSVGGPVDLWDVIANVTVSVTNTGGRAGAETPQLYLSYPETAKQPRVELARRERSTVTFPIRRRDVSFWDVEAQEWAVKGENIRSVLGQVRGIRSYQGRSLFEQSDIWSLLLCG</sequence>
<proteinExistence type="inferred from homology"/>
<dbReference type="SUPFAM" id="SSF51182">
    <property type="entry name" value="RmlC-like cupins"/>
    <property type="match status" value="1"/>
</dbReference>
<feature type="domain" description="Fibronectin type III-like" evidence="14">
    <location>
        <begin position="286"/>
        <end position="342"/>
    </location>
</feature>
<keyword evidence="6" id="KW-0964">Secreted</keyword>
<comment type="subcellular location">
    <subcellularLocation>
        <location evidence="2">Secreted</location>
    </subcellularLocation>
</comment>
<dbReference type="InterPro" id="IPR001929">
    <property type="entry name" value="Germin"/>
</dbReference>
<accession>A0A1L9NH34</accession>
<dbReference type="Gene3D" id="2.60.40.10">
    <property type="entry name" value="Immunoglobulins"/>
    <property type="match status" value="1"/>
</dbReference>
<evidence type="ECO:0000256" key="3">
    <source>
        <dbReference type="ARBA" id="ARBA00005336"/>
    </source>
</evidence>
<evidence type="ECO:0000256" key="4">
    <source>
        <dbReference type="ARBA" id="ARBA00007456"/>
    </source>
</evidence>
<comment type="catalytic activity">
    <reaction evidence="1">
        <text>Hydrolysis of terminal, non-reducing beta-D-glucosyl residues with release of beta-D-glucose.</text>
        <dbReference type="EC" id="3.2.1.21"/>
    </reaction>
</comment>
<dbReference type="Proteomes" id="UP000184304">
    <property type="component" value="Unassembled WGS sequence"/>
</dbReference>
<gene>
    <name evidence="15" type="ORF">ASPTUDRAFT_80301</name>
</gene>
<evidence type="ECO:0000256" key="11">
    <source>
        <dbReference type="ARBA" id="ARBA00023326"/>
    </source>
</evidence>
<keyword evidence="9" id="KW-0119">Carbohydrate metabolism</keyword>
<dbReference type="InterPro" id="IPR011051">
    <property type="entry name" value="RmlC_Cupin_sf"/>
</dbReference>
<dbReference type="Pfam" id="PF14310">
    <property type="entry name" value="Fn3-like"/>
    <property type="match status" value="1"/>
</dbReference>
<dbReference type="PANTHER" id="PTHR42715:SF14">
    <property type="entry name" value="BETA-GLUCOSIDASE D-RELATED"/>
    <property type="match status" value="1"/>
</dbReference>
<dbReference type="CDD" id="cd02241">
    <property type="entry name" value="cupin_OxOx"/>
    <property type="match status" value="1"/>
</dbReference>
<keyword evidence="10" id="KW-0326">Glycosidase</keyword>
<dbReference type="Pfam" id="PF00190">
    <property type="entry name" value="Cupin_1"/>
    <property type="match status" value="1"/>
</dbReference>
<organism evidence="15 16">
    <name type="scientific">Aspergillus tubingensis (strain CBS 134.48)</name>
    <dbReference type="NCBI Taxonomy" id="767770"/>
    <lineage>
        <taxon>Eukaryota</taxon>
        <taxon>Fungi</taxon>
        <taxon>Dikarya</taxon>
        <taxon>Ascomycota</taxon>
        <taxon>Pezizomycotina</taxon>
        <taxon>Eurotiomycetes</taxon>
        <taxon>Eurotiomycetidae</taxon>
        <taxon>Eurotiales</taxon>
        <taxon>Aspergillaceae</taxon>
        <taxon>Aspergillus</taxon>
        <taxon>Aspergillus subgen. Circumdati</taxon>
    </lineage>
</organism>
<evidence type="ECO:0000256" key="6">
    <source>
        <dbReference type="ARBA" id="ARBA00022525"/>
    </source>
</evidence>
<evidence type="ECO:0000313" key="15">
    <source>
        <dbReference type="EMBL" id="OJI88551.1"/>
    </source>
</evidence>
<comment type="similarity">
    <text evidence="4">Belongs to the germin family.</text>
</comment>